<reference evidence="3" key="1">
    <citation type="journal article" date="2020" name="Cell">
        <title>Large-Scale Comparative Analyses of Tick Genomes Elucidate Their Genetic Diversity and Vector Capacities.</title>
        <authorList>
            <consortium name="Tick Genome and Microbiome Consortium (TIGMIC)"/>
            <person name="Jia N."/>
            <person name="Wang J."/>
            <person name="Shi W."/>
            <person name="Du L."/>
            <person name="Sun Y."/>
            <person name="Zhan W."/>
            <person name="Jiang J.F."/>
            <person name="Wang Q."/>
            <person name="Zhang B."/>
            <person name="Ji P."/>
            <person name="Bell-Sakyi L."/>
            <person name="Cui X.M."/>
            <person name="Yuan T.T."/>
            <person name="Jiang B.G."/>
            <person name="Yang W.F."/>
            <person name="Lam T.T."/>
            <person name="Chang Q.C."/>
            <person name="Ding S.J."/>
            <person name="Wang X.J."/>
            <person name="Zhu J.G."/>
            <person name="Ruan X.D."/>
            <person name="Zhao L."/>
            <person name="Wei J.T."/>
            <person name="Ye R.Z."/>
            <person name="Que T.C."/>
            <person name="Du C.H."/>
            <person name="Zhou Y.H."/>
            <person name="Cheng J.X."/>
            <person name="Dai P.F."/>
            <person name="Guo W.B."/>
            <person name="Han X.H."/>
            <person name="Huang E.J."/>
            <person name="Li L.F."/>
            <person name="Wei W."/>
            <person name="Gao Y.C."/>
            <person name="Liu J.Z."/>
            <person name="Shao H.Z."/>
            <person name="Wang X."/>
            <person name="Wang C.C."/>
            <person name="Yang T.C."/>
            <person name="Huo Q.B."/>
            <person name="Li W."/>
            <person name="Chen H.Y."/>
            <person name="Chen S.E."/>
            <person name="Zhou L.G."/>
            <person name="Ni X.B."/>
            <person name="Tian J.H."/>
            <person name="Sheng Y."/>
            <person name="Liu T."/>
            <person name="Pan Y.S."/>
            <person name="Xia L.Y."/>
            <person name="Li J."/>
            <person name="Zhao F."/>
            <person name="Cao W.C."/>
        </authorList>
    </citation>
    <scope>NUCLEOTIDE SEQUENCE</scope>
    <source>
        <strain evidence="3">Rsan-2018</strain>
    </source>
</reference>
<evidence type="ECO:0000313" key="3">
    <source>
        <dbReference type="EMBL" id="KAH7956593.1"/>
    </source>
</evidence>
<protein>
    <recommendedName>
        <fullName evidence="2">Reverse transcriptase domain-containing protein</fullName>
    </recommendedName>
</protein>
<evidence type="ECO:0000256" key="1">
    <source>
        <dbReference type="ARBA" id="ARBA00001947"/>
    </source>
</evidence>
<dbReference type="GO" id="GO:0004222">
    <property type="term" value="F:metalloendopeptidase activity"/>
    <property type="evidence" value="ECO:0007669"/>
    <property type="project" value="InterPro"/>
</dbReference>
<organism evidence="3 4">
    <name type="scientific">Rhipicephalus sanguineus</name>
    <name type="common">Brown dog tick</name>
    <name type="synonym">Ixodes sanguineus</name>
    <dbReference type="NCBI Taxonomy" id="34632"/>
    <lineage>
        <taxon>Eukaryota</taxon>
        <taxon>Metazoa</taxon>
        <taxon>Ecdysozoa</taxon>
        <taxon>Arthropoda</taxon>
        <taxon>Chelicerata</taxon>
        <taxon>Arachnida</taxon>
        <taxon>Acari</taxon>
        <taxon>Parasitiformes</taxon>
        <taxon>Ixodida</taxon>
        <taxon>Ixodoidea</taxon>
        <taxon>Ixodidae</taxon>
        <taxon>Rhipicephalinae</taxon>
        <taxon>Rhipicephalus</taxon>
        <taxon>Rhipicephalus</taxon>
    </lineage>
</organism>
<dbReference type="InterPro" id="IPR024079">
    <property type="entry name" value="MetalloPept_cat_dom_sf"/>
</dbReference>
<dbReference type="Pfam" id="PF01400">
    <property type="entry name" value="Astacin"/>
    <property type="match status" value="1"/>
</dbReference>
<dbReference type="EMBL" id="JABSTV010001250">
    <property type="protein sequence ID" value="KAH7956593.1"/>
    <property type="molecule type" value="Genomic_DNA"/>
</dbReference>
<reference evidence="3" key="2">
    <citation type="submission" date="2021-09" db="EMBL/GenBank/DDBJ databases">
        <authorList>
            <person name="Jia N."/>
            <person name="Wang J."/>
            <person name="Shi W."/>
            <person name="Du L."/>
            <person name="Sun Y."/>
            <person name="Zhan W."/>
            <person name="Jiang J."/>
            <person name="Wang Q."/>
            <person name="Zhang B."/>
            <person name="Ji P."/>
            <person name="Sakyi L.B."/>
            <person name="Cui X."/>
            <person name="Yuan T."/>
            <person name="Jiang B."/>
            <person name="Yang W."/>
            <person name="Lam T.T.-Y."/>
            <person name="Chang Q."/>
            <person name="Ding S."/>
            <person name="Wang X."/>
            <person name="Zhu J."/>
            <person name="Ruan X."/>
            <person name="Zhao L."/>
            <person name="Wei J."/>
            <person name="Que T."/>
            <person name="Du C."/>
            <person name="Cheng J."/>
            <person name="Dai P."/>
            <person name="Han X."/>
            <person name="Huang E."/>
            <person name="Gao Y."/>
            <person name="Liu J."/>
            <person name="Shao H."/>
            <person name="Ye R."/>
            <person name="Li L."/>
            <person name="Wei W."/>
            <person name="Wang X."/>
            <person name="Wang C."/>
            <person name="Huo Q."/>
            <person name="Li W."/>
            <person name="Guo W."/>
            <person name="Chen H."/>
            <person name="Chen S."/>
            <person name="Zhou L."/>
            <person name="Zhou L."/>
            <person name="Ni X."/>
            <person name="Tian J."/>
            <person name="Zhou Y."/>
            <person name="Sheng Y."/>
            <person name="Liu T."/>
            <person name="Pan Y."/>
            <person name="Xia L."/>
            <person name="Li J."/>
            <person name="Zhao F."/>
            <person name="Cao W."/>
        </authorList>
    </citation>
    <scope>NUCLEOTIDE SEQUENCE</scope>
    <source>
        <strain evidence="3">Rsan-2018</strain>
        <tissue evidence="3">Larvae</tissue>
    </source>
</reference>
<dbReference type="VEuPathDB" id="VectorBase:RSAN_033753"/>
<dbReference type="Pfam" id="PF00078">
    <property type="entry name" value="RVT_1"/>
    <property type="match status" value="1"/>
</dbReference>
<keyword evidence="4" id="KW-1185">Reference proteome</keyword>
<evidence type="ECO:0000259" key="2">
    <source>
        <dbReference type="PROSITE" id="PS50878"/>
    </source>
</evidence>
<dbReference type="InterPro" id="IPR000477">
    <property type="entry name" value="RT_dom"/>
</dbReference>
<comment type="cofactor">
    <cofactor evidence="1">
        <name>Zn(2+)</name>
        <dbReference type="ChEBI" id="CHEBI:29105"/>
    </cofactor>
</comment>
<dbReference type="PROSITE" id="PS50878">
    <property type="entry name" value="RT_POL"/>
    <property type="match status" value="1"/>
</dbReference>
<evidence type="ECO:0000313" key="4">
    <source>
        <dbReference type="Proteomes" id="UP000821837"/>
    </source>
</evidence>
<feature type="domain" description="Reverse transcriptase" evidence="2">
    <location>
        <begin position="1"/>
        <end position="139"/>
    </location>
</feature>
<proteinExistence type="predicted"/>
<dbReference type="AlphaFoldDB" id="A0A9D4PVU2"/>
<dbReference type="GO" id="GO:0006508">
    <property type="term" value="P:proteolysis"/>
    <property type="evidence" value="ECO:0007669"/>
    <property type="project" value="InterPro"/>
</dbReference>
<sequence>MAKVILGDLASSTYELNPRDTPHGAVLSTFVFNLVLHSLPGKLDRIPGLKHTVYADDVALWVTSASDGRIEQTLQRATGVVTSHAHAADLTFSAAKSALLVMRPRDRRRYESPQPTITVHANSATVPVVSYLRVLGLIIQCNRHNAHTIDKLSLSVQQTARFENQFNKLKIPESRLITHFDYNSIMLYGSTAFAIDKKNPTMLKKNGEKLEEVYEKYIMSGIDSIRVDILYEGA</sequence>
<dbReference type="InterPro" id="IPR001506">
    <property type="entry name" value="Peptidase_M12A"/>
</dbReference>
<name>A0A9D4PVU2_RHISA</name>
<comment type="caution">
    <text evidence="3">The sequence shown here is derived from an EMBL/GenBank/DDBJ whole genome shotgun (WGS) entry which is preliminary data.</text>
</comment>
<accession>A0A9D4PVU2</accession>
<gene>
    <name evidence="3" type="ORF">HPB52_010889</name>
</gene>
<dbReference type="Gene3D" id="3.40.390.10">
    <property type="entry name" value="Collagenase (Catalytic Domain)"/>
    <property type="match status" value="1"/>
</dbReference>
<dbReference type="Proteomes" id="UP000821837">
    <property type="component" value="Unassembled WGS sequence"/>
</dbReference>
<dbReference type="SUPFAM" id="SSF55486">
    <property type="entry name" value="Metalloproteases ('zincins'), catalytic domain"/>
    <property type="match status" value="1"/>
</dbReference>